<comment type="caution">
    <text evidence="2">The sequence shown here is derived from an EMBL/GenBank/DDBJ whole genome shotgun (WGS) entry which is preliminary data.</text>
</comment>
<keyword evidence="3" id="KW-1185">Reference proteome</keyword>
<dbReference type="Pfam" id="PF19054">
    <property type="entry name" value="DUF5753"/>
    <property type="match status" value="1"/>
</dbReference>
<dbReference type="AlphaFoldDB" id="A0A8J4EN81"/>
<proteinExistence type="predicted"/>
<dbReference type="SMART" id="SM00530">
    <property type="entry name" value="HTH_XRE"/>
    <property type="match status" value="1"/>
</dbReference>
<dbReference type="InterPro" id="IPR010982">
    <property type="entry name" value="Lambda_DNA-bd_dom_sf"/>
</dbReference>
<sequence>MTSVATQTDECGDAAHRLYAAELRRWRQERGVTQERLAALTHYSAALVGMVEKLQRNPTREFTSRCDDVLRTGGALARLLPLLAAESYPSWFRPFVEMEAEATAIQEFEVQVIAGLLQTEDYARAVLNSWPPKSAEEIERRLAARLDRQRILDRADPPLLSFVLDESVLRRPMGPASMMAAQLTHLIETAARPNIQLQILTFSHARLAPTDGSFTLMELPERERYVYVDNPANARLIPESETVEYYARGFRAAQCQALPIEDSIELIDRVRRDFHDRS</sequence>
<reference evidence="3" key="1">
    <citation type="journal article" date="2021" name="Int. J. Syst. Evol. Microbiol.">
        <title>Actinocatenispora comari sp. nov., an endophytic actinomycete isolated from aerial parts of Comarum salesowianum.</title>
        <authorList>
            <person name="Oyunbileg N."/>
            <person name="Iizaka Y."/>
            <person name="Hamada M."/>
            <person name="Davaapurev B.O."/>
            <person name="Fukumoto A."/>
            <person name="Tsetseg B."/>
            <person name="Kato F."/>
            <person name="Tamura T."/>
            <person name="Batkhuu J."/>
            <person name="Anzai Y."/>
        </authorList>
    </citation>
    <scope>NUCLEOTIDE SEQUENCE [LARGE SCALE GENOMIC DNA]</scope>
    <source>
        <strain evidence="3">NUM-2625</strain>
    </source>
</reference>
<dbReference type="InterPro" id="IPR043917">
    <property type="entry name" value="DUF5753"/>
</dbReference>
<dbReference type="Pfam" id="PF13560">
    <property type="entry name" value="HTH_31"/>
    <property type="match status" value="1"/>
</dbReference>
<dbReference type="SUPFAM" id="SSF47413">
    <property type="entry name" value="lambda repressor-like DNA-binding domains"/>
    <property type="match status" value="1"/>
</dbReference>
<evidence type="ECO:0000313" key="3">
    <source>
        <dbReference type="Proteomes" id="UP000614996"/>
    </source>
</evidence>
<dbReference type="Proteomes" id="UP000614996">
    <property type="component" value="Unassembled WGS sequence"/>
</dbReference>
<evidence type="ECO:0000259" key="1">
    <source>
        <dbReference type="PROSITE" id="PS50943"/>
    </source>
</evidence>
<gene>
    <name evidence="2" type="ORF">NUM_47820</name>
</gene>
<dbReference type="PROSITE" id="PS50943">
    <property type="entry name" value="HTH_CROC1"/>
    <property type="match status" value="1"/>
</dbReference>
<dbReference type="Gene3D" id="1.10.260.40">
    <property type="entry name" value="lambda repressor-like DNA-binding domains"/>
    <property type="match status" value="1"/>
</dbReference>
<accession>A0A8J4EN81</accession>
<organism evidence="2 3">
    <name type="scientific">Actinocatenispora comari</name>
    <dbReference type="NCBI Taxonomy" id="2807577"/>
    <lineage>
        <taxon>Bacteria</taxon>
        <taxon>Bacillati</taxon>
        <taxon>Actinomycetota</taxon>
        <taxon>Actinomycetes</taxon>
        <taxon>Micromonosporales</taxon>
        <taxon>Micromonosporaceae</taxon>
        <taxon>Actinocatenispora</taxon>
    </lineage>
</organism>
<evidence type="ECO:0000313" key="2">
    <source>
        <dbReference type="EMBL" id="GIL29528.1"/>
    </source>
</evidence>
<dbReference type="GO" id="GO:0003677">
    <property type="term" value="F:DNA binding"/>
    <property type="evidence" value="ECO:0007669"/>
    <property type="project" value="InterPro"/>
</dbReference>
<dbReference type="EMBL" id="BOPO01000096">
    <property type="protein sequence ID" value="GIL29528.1"/>
    <property type="molecule type" value="Genomic_DNA"/>
</dbReference>
<dbReference type="InterPro" id="IPR001387">
    <property type="entry name" value="Cro/C1-type_HTH"/>
</dbReference>
<feature type="domain" description="HTH cro/C1-type" evidence="1">
    <location>
        <begin position="23"/>
        <end position="59"/>
    </location>
</feature>
<dbReference type="RefSeq" id="WP_207127204.1">
    <property type="nucleotide sequence ID" value="NZ_BOPO01000096.1"/>
</dbReference>
<protein>
    <submittedName>
        <fullName evidence="2">Transcriptional regulator</fullName>
    </submittedName>
</protein>
<dbReference type="CDD" id="cd00093">
    <property type="entry name" value="HTH_XRE"/>
    <property type="match status" value="1"/>
</dbReference>
<name>A0A8J4EN81_9ACTN</name>